<dbReference type="InterPro" id="IPR027383">
    <property type="entry name" value="Znf_put"/>
</dbReference>
<evidence type="ECO:0000259" key="1">
    <source>
        <dbReference type="Pfam" id="PF13490"/>
    </source>
</evidence>
<dbReference type="Proteomes" id="UP001529338">
    <property type="component" value="Unassembled WGS sequence"/>
</dbReference>
<accession>A0ABT7SK93</accession>
<sequence>MNDEEQRTVAARECDGDCTDALDRLWEYLDSELTDVDAETVRHHLAECRGCLEEYDVEIVLKKLVKRGCQEVAPDTLRVRIHEQLVVMRATVRDS</sequence>
<proteinExistence type="predicted"/>
<feature type="domain" description="Putative zinc-finger" evidence="1">
    <location>
        <begin position="18"/>
        <end position="51"/>
    </location>
</feature>
<name>A0ABT7SK93_9CELL</name>
<organism evidence="2 3">
    <name type="scientific">Cellulomonas alba</name>
    <dbReference type="NCBI Taxonomy" id="3053467"/>
    <lineage>
        <taxon>Bacteria</taxon>
        <taxon>Bacillati</taxon>
        <taxon>Actinomycetota</taxon>
        <taxon>Actinomycetes</taxon>
        <taxon>Micrococcales</taxon>
        <taxon>Cellulomonadaceae</taxon>
        <taxon>Cellulomonas</taxon>
    </lineage>
</organism>
<evidence type="ECO:0000313" key="2">
    <source>
        <dbReference type="EMBL" id="MDM7856605.1"/>
    </source>
</evidence>
<keyword evidence="3" id="KW-1185">Reference proteome</keyword>
<comment type="caution">
    <text evidence="2">The sequence shown here is derived from an EMBL/GenBank/DDBJ whole genome shotgun (WGS) entry which is preliminary data.</text>
</comment>
<protein>
    <submittedName>
        <fullName evidence="2">Mycothiol system anti-sigma-R factor</fullName>
    </submittedName>
</protein>
<reference evidence="2 3" key="1">
    <citation type="submission" date="2023-06" db="EMBL/GenBank/DDBJ databases">
        <title>Cellulomonas sp. MW4 Whole genome sequence.</title>
        <authorList>
            <person name="Park S."/>
        </authorList>
    </citation>
    <scope>NUCLEOTIDE SEQUENCE [LARGE SCALE GENOMIC DNA]</scope>
    <source>
        <strain evidence="2 3">MW4</strain>
    </source>
</reference>
<gene>
    <name evidence="2" type="primary">rsrA</name>
    <name evidence="2" type="ORF">QRT04_16825</name>
</gene>
<dbReference type="InterPro" id="IPR024020">
    <property type="entry name" value="Anit_sigma_mycothiol_RsrA"/>
</dbReference>
<dbReference type="RefSeq" id="WP_289456868.1">
    <property type="nucleotide sequence ID" value="NZ_JAUCGQ010000004.1"/>
</dbReference>
<evidence type="ECO:0000313" key="3">
    <source>
        <dbReference type="Proteomes" id="UP001529338"/>
    </source>
</evidence>
<dbReference type="EMBL" id="JAUCGQ010000004">
    <property type="protein sequence ID" value="MDM7856605.1"/>
    <property type="molecule type" value="Genomic_DNA"/>
</dbReference>
<dbReference type="NCBIfam" id="TIGR03988">
    <property type="entry name" value="antisig_RsrA"/>
    <property type="match status" value="1"/>
</dbReference>
<dbReference type="Pfam" id="PF13490">
    <property type="entry name" value="zf-HC2"/>
    <property type="match status" value="1"/>
</dbReference>